<proteinExistence type="predicted"/>
<dbReference type="OrthoDB" id="6259135at2759"/>
<protein>
    <submittedName>
        <fullName evidence="2">Uncharacterized protein</fullName>
    </submittedName>
</protein>
<sequence length="236" mass="27618">IRTNNAHLTIELVEDRSRYCLGPNTTLWIPELFAQRLLESKQETCTNKKQYRIISPRPIFQSTDALPLHPCSSLPPFAKGGLIRNPLPATYRREDIENMSHTFEKSEGAQDKCESREDLRSTNTPASSFRSHSPCYKDDKLEANRICRQFRDASTLVDKELTFGRMWRQDINNNRKNENSVQRPEWKYWGSKSIPDLFKPTYHEPYRDVPVWGRSDRTVCSGMFTMFQMKVNTCKF</sequence>
<evidence type="ECO:0000256" key="1">
    <source>
        <dbReference type="SAM" id="MobiDB-lite"/>
    </source>
</evidence>
<dbReference type="Proteomes" id="UP000748531">
    <property type="component" value="Unassembled WGS sequence"/>
</dbReference>
<gene>
    <name evidence="2" type="ORF">PHET_05516</name>
</gene>
<organism evidence="2 3">
    <name type="scientific">Paragonimus heterotremus</name>
    <dbReference type="NCBI Taxonomy" id="100268"/>
    <lineage>
        <taxon>Eukaryota</taxon>
        <taxon>Metazoa</taxon>
        <taxon>Spiralia</taxon>
        <taxon>Lophotrochozoa</taxon>
        <taxon>Platyhelminthes</taxon>
        <taxon>Trematoda</taxon>
        <taxon>Digenea</taxon>
        <taxon>Plagiorchiida</taxon>
        <taxon>Troglotremata</taxon>
        <taxon>Troglotrematidae</taxon>
        <taxon>Paragonimus</taxon>
    </lineage>
</organism>
<feature type="region of interest" description="Disordered" evidence="1">
    <location>
        <begin position="101"/>
        <end position="132"/>
    </location>
</feature>
<feature type="non-terminal residue" evidence="2">
    <location>
        <position position="236"/>
    </location>
</feature>
<accession>A0A8J4SPK1</accession>
<feature type="compositionally biased region" description="Basic and acidic residues" evidence="1">
    <location>
        <begin position="101"/>
        <end position="120"/>
    </location>
</feature>
<comment type="caution">
    <text evidence="2">The sequence shown here is derived from an EMBL/GenBank/DDBJ whole genome shotgun (WGS) entry which is preliminary data.</text>
</comment>
<dbReference type="EMBL" id="LUCH01002610">
    <property type="protein sequence ID" value="KAF5401235.1"/>
    <property type="molecule type" value="Genomic_DNA"/>
</dbReference>
<evidence type="ECO:0000313" key="2">
    <source>
        <dbReference type="EMBL" id="KAF5401235.1"/>
    </source>
</evidence>
<evidence type="ECO:0000313" key="3">
    <source>
        <dbReference type="Proteomes" id="UP000748531"/>
    </source>
</evidence>
<name>A0A8J4SPK1_9TREM</name>
<feature type="compositionally biased region" description="Polar residues" evidence="1">
    <location>
        <begin position="121"/>
        <end position="131"/>
    </location>
</feature>
<dbReference type="AlphaFoldDB" id="A0A8J4SPK1"/>
<keyword evidence="3" id="KW-1185">Reference proteome</keyword>
<reference evidence="2" key="1">
    <citation type="submission" date="2019-05" db="EMBL/GenBank/DDBJ databases">
        <title>Annotation for the trematode Paragonimus heterotremus.</title>
        <authorList>
            <person name="Choi Y.-J."/>
        </authorList>
    </citation>
    <scope>NUCLEOTIDE SEQUENCE</scope>
    <source>
        <strain evidence="2">LC</strain>
    </source>
</reference>